<evidence type="ECO:0008006" key="8">
    <source>
        <dbReference type="Google" id="ProtNLM"/>
    </source>
</evidence>
<dbReference type="PANTHER" id="PTHR12972:SF0">
    <property type="entry name" value="PROTEIN DOWNSTREAM NEIGHBOR OF SON"/>
    <property type="match status" value="1"/>
</dbReference>
<evidence type="ECO:0000256" key="4">
    <source>
        <dbReference type="ARBA" id="ARBA00025806"/>
    </source>
</evidence>
<reference evidence="6 7" key="1">
    <citation type="submission" date="2024-08" db="EMBL/GenBank/DDBJ databases">
        <title>Insights into the chromosomal genome structure of Flemingia macrophylla.</title>
        <authorList>
            <person name="Ding Y."/>
            <person name="Zhao Y."/>
            <person name="Bi W."/>
            <person name="Wu M."/>
            <person name="Zhao G."/>
            <person name="Gong Y."/>
            <person name="Li W."/>
            <person name="Zhang P."/>
        </authorList>
    </citation>
    <scope>NUCLEOTIDE SEQUENCE [LARGE SCALE GENOMIC DNA]</scope>
    <source>
        <strain evidence="6">DYQJB</strain>
        <tissue evidence="6">Leaf</tissue>
    </source>
</reference>
<evidence type="ECO:0000256" key="2">
    <source>
        <dbReference type="ARBA" id="ARBA00022473"/>
    </source>
</evidence>
<dbReference type="PRINTS" id="PR02064">
    <property type="entry name" value="DONSON"/>
</dbReference>
<comment type="similarity">
    <text evidence="4">Belongs to the DONSON family.</text>
</comment>
<dbReference type="PANTHER" id="PTHR12972">
    <property type="entry name" value="DOWNSTREAM NEIGHBOR OF SON"/>
    <property type="match status" value="1"/>
</dbReference>
<protein>
    <recommendedName>
        <fullName evidence="8">Protein downstream neighbor of Son</fullName>
    </recommendedName>
</protein>
<gene>
    <name evidence="6" type="ORF">Fmac_006618</name>
</gene>
<name>A0ABD1NCL6_9FABA</name>
<dbReference type="Proteomes" id="UP001603857">
    <property type="component" value="Unassembled WGS sequence"/>
</dbReference>
<evidence type="ECO:0000313" key="7">
    <source>
        <dbReference type="Proteomes" id="UP001603857"/>
    </source>
</evidence>
<accession>A0ABD1NCL6</accession>
<keyword evidence="2" id="KW-0217">Developmental protein</keyword>
<evidence type="ECO:0000256" key="1">
    <source>
        <dbReference type="ARBA" id="ARBA00004123"/>
    </source>
</evidence>
<proteinExistence type="inferred from homology"/>
<feature type="region of interest" description="Disordered" evidence="5">
    <location>
        <begin position="53"/>
        <end position="74"/>
    </location>
</feature>
<comment type="subcellular location">
    <subcellularLocation>
        <location evidence="1">Nucleus</location>
    </subcellularLocation>
</comment>
<sequence length="665" mass="72176">MDPQGNNLHKMMDLEAQAANSECLTYAISDSYCKSFMLTKSTLTVAKSSSVLPSSHQIGSGTLNSGSMSKRKTPSELRRELLRRASVVDLTDETPSPALAEPTKMIEVDNGHKEKGVWKAPRYTDTRVDEVFAAKKPRFKVASGKENAKENPSLGGTSKQTNLSVFSTFKAKRQQGNSCLENTVSAAEVSDNGVLQACQTVAKCSQGTFRSVAELSSAVDAYCGSAAVDMVNNGIGKALKGLVALEPHEAKDIAADSAEGHSDTTVAGNLSEYHLPGQKIPLDLTLKSSMRIVCSSFENWSTMLGTMPQLTFQHSFKSQNISGSEGIKVLHSWMYPQSILPSSVISLLSSSTSHEELEFLRERQVAWEVSFRDLYYKLRKNICGLFYVCTSQFVVMFTGGDGSVESKCSCNAYISQSTQGLRSLLREHDLRFSMPLCHSKVEEVAFEDLVELSEIEKQNLGQTRRLRSFADVDNSPESLLVFCGNDSVHGLYDLLLNYRLLLTSLSGVDVPVLCSPVAFKNSALSSPDIKCIKTRRAEDIAASYNGSIWKDGKSEQGSSDGLCTIEIKSALLPPWIICRICALMAYEGRSFEASFVTEPRSIGLNVALKSICEKSESNAAGSESLQVCKSTFGIAEAVVTSQLCSCSLKGASYCDGSYTASLSPV</sequence>
<evidence type="ECO:0000256" key="3">
    <source>
        <dbReference type="ARBA" id="ARBA00023242"/>
    </source>
</evidence>
<dbReference type="InterPro" id="IPR024861">
    <property type="entry name" value="Donson"/>
</dbReference>
<dbReference type="GO" id="GO:0005634">
    <property type="term" value="C:nucleus"/>
    <property type="evidence" value="ECO:0007669"/>
    <property type="project" value="UniProtKB-SubCell"/>
</dbReference>
<evidence type="ECO:0000313" key="6">
    <source>
        <dbReference type="EMBL" id="KAL2345333.1"/>
    </source>
</evidence>
<dbReference type="AlphaFoldDB" id="A0ABD1NCL6"/>
<dbReference type="EMBL" id="JBGMDY010000002">
    <property type="protein sequence ID" value="KAL2345333.1"/>
    <property type="molecule type" value="Genomic_DNA"/>
</dbReference>
<keyword evidence="3" id="KW-0539">Nucleus</keyword>
<keyword evidence="7" id="KW-1185">Reference proteome</keyword>
<organism evidence="6 7">
    <name type="scientific">Flemingia macrophylla</name>
    <dbReference type="NCBI Taxonomy" id="520843"/>
    <lineage>
        <taxon>Eukaryota</taxon>
        <taxon>Viridiplantae</taxon>
        <taxon>Streptophyta</taxon>
        <taxon>Embryophyta</taxon>
        <taxon>Tracheophyta</taxon>
        <taxon>Spermatophyta</taxon>
        <taxon>Magnoliopsida</taxon>
        <taxon>eudicotyledons</taxon>
        <taxon>Gunneridae</taxon>
        <taxon>Pentapetalae</taxon>
        <taxon>rosids</taxon>
        <taxon>fabids</taxon>
        <taxon>Fabales</taxon>
        <taxon>Fabaceae</taxon>
        <taxon>Papilionoideae</taxon>
        <taxon>50 kb inversion clade</taxon>
        <taxon>NPAAA clade</taxon>
        <taxon>indigoferoid/millettioid clade</taxon>
        <taxon>Phaseoleae</taxon>
        <taxon>Flemingia</taxon>
    </lineage>
</organism>
<evidence type="ECO:0000256" key="5">
    <source>
        <dbReference type="SAM" id="MobiDB-lite"/>
    </source>
</evidence>
<feature type="compositionally biased region" description="Polar residues" evidence="5">
    <location>
        <begin position="53"/>
        <end position="68"/>
    </location>
</feature>
<comment type="caution">
    <text evidence="6">The sequence shown here is derived from an EMBL/GenBank/DDBJ whole genome shotgun (WGS) entry which is preliminary data.</text>
</comment>